<evidence type="ECO:0000313" key="3">
    <source>
        <dbReference type="Proteomes" id="UP001334248"/>
    </source>
</evidence>
<accession>A0ABR0RS57</accession>
<dbReference type="CDD" id="cd18186">
    <property type="entry name" value="BTB_POZ_ZBTB_KLHL-like"/>
    <property type="match status" value="1"/>
</dbReference>
<evidence type="ECO:0000259" key="1">
    <source>
        <dbReference type="PROSITE" id="PS50097"/>
    </source>
</evidence>
<dbReference type="EMBL" id="JAVHJV010000004">
    <property type="protein sequence ID" value="KAK5943222.1"/>
    <property type="molecule type" value="Genomic_DNA"/>
</dbReference>
<dbReference type="PANTHER" id="PTHR47843:SF5">
    <property type="entry name" value="BTB_POZ DOMAIN PROTEIN"/>
    <property type="match status" value="1"/>
</dbReference>
<protein>
    <recommendedName>
        <fullName evidence="1">BTB domain-containing protein</fullName>
    </recommendedName>
</protein>
<gene>
    <name evidence="2" type="ORF">PMZ80_004229</name>
</gene>
<dbReference type="PROSITE" id="PS50097">
    <property type="entry name" value="BTB"/>
    <property type="match status" value="1"/>
</dbReference>
<dbReference type="InterPro" id="IPR011333">
    <property type="entry name" value="SKP1/BTB/POZ_sf"/>
</dbReference>
<dbReference type="Pfam" id="PF00651">
    <property type="entry name" value="BTB"/>
    <property type="match status" value="1"/>
</dbReference>
<proteinExistence type="predicted"/>
<dbReference type="SUPFAM" id="SSF54695">
    <property type="entry name" value="POZ domain"/>
    <property type="match status" value="1"/>
</dbReference>
<dbReference type="RefSeq" id="XP_064731312.1">
    <property type="nucleotide sequence ID" value="XM_064872654.1"/>
</dbReference>
<evidence type="ECO:0000313" key="2">
    <source>
        <dbReference type="EMBL" id="KAK5943222.1"/>
    </source>
</evidence>
<sequence>MRADYLSEAFRVAQAACEMPDVTVVLGDCRWKVHSKLLTSKSDYFTKALQEPDEEAETNTIAVQDDDPFMMGRLIQFIYEATYDLPGDCELAPQALSLAEIMQCCTNKSEDEDQEDAENRSNDETHCMVIQLADKYCVSDLVSCAVSKLTASIKQNGLADDLIWNCHAVIGEDLIGRHAALQDMFADMAACGFMDVSDDRFKAWCEKDSKFAYKLVQAMKKEKDVIQACREELLNSPPPPKRKRTKHSS</sequence>
<name>A0ABR0RS57_9EURO</name>
<keyword evidence="3" id="KW-1185">Reference proteome</keyword>
<dbReference type="GeneID" id="89997678"/>
<dbReference type="Proteomes" id="UP001334248">
    <property type="component" value="Unassembled WGS sequence"/>
</dbReference>
<reference evidence="2 3" key="1">
    <citation type="journal article" date="2023" name="Res Sq">
        <title>Genomic and morphological characterization of Knufia obscura isolated from the Mars 2020 spacecraft assembly facility.</title>
        <authorList>
            <person name="Chander A.M."/>
            <person name="Teixeira M.M."/>
            <person name="Singh N.K."/>
            <person name="Williams M.P."/>
            <person name="Parker C.W."/>
            <person name="Leo P."/>
            <person name="Stajich J.E."/>
            <person name="Torok T."/>
            <person name="Tighe S."/>
            <person name="Mason C.E."/>
            <person name="Venkateswaran K."/>
        </authorList>
    </citation>
    <scope>NUCLEOTIDE SEQUENCE [LARGE SCALE GENOMIC DNA]</scope>
    <source>
        <strain evidence="2 3">CCFEE 5817</strain>
    </source>
</reference>
<feature type="domain" description="BTB" evidence="1">
    <location>
        <begin position="20"/>
        <end position="87"/>
    </location>
</feature>
<dbReference type="InterPro" id="IPR000210">
    <property type="entry name" value="BTB/POZ_dom"/>
</dbReference>
<dbReference type="PANTHER" id="PTHR47843">
    <property type="entry name" value="BTB DOMAIN-CONTAINING PROTEIN-RELATED"/>
    <property type="match status" value="1"/>
</dbReference>
<dbReference type="Gene3D" id="3.30.710.10">
    <property type="entry name" value="Potassium Channel Kv1.1, Chain A"/>
    <property type="match status" value="1"/>
</dbReference>
<organism evidence="2 3">
    <name type="scientific">Knufia obscura</name>
    <dbReference type="NCBI Taxonomy" id="1635080"/>
    <lineage>
        <taxon>Eukaryota</taxon>
        <taxon>Fungi</taxon>
        <taxon>Dikarya</taxon>
        <taxon>Ascomycota</taxon>
        <taxon>Pezizomycotina</taxon>
        <taxon>Eurotiomycetes</taxon>
        <taxon>Chaetothyriomycetidae</taxon>
        <taxon>Chaetothyriales</taxon>
        <taxon>Trichomeriaceae</taxon>
        <taxon>Knufia</taxon>
    </lineage>
</organism>
<dbReference type="SMART" id="SM00225">
    <property type="entry name" value="BTB"/>
    <property type="match status" value="1"/>
</dbReference>
<comment type="caution">
    <text evidence="2">The sequence shown here is derived from an EMBL/GenBank/DDBJ whole genome shotgun (WGS) entry which is preliminary data.</text>
</comment>